<sequence length="59" mass="6357">MFSVDDIDGLIVKRLASFFASGGIRRGVISPVNLCAIKGNLLFDQVTSIALPDIHKNRG</sequence>
<accession>A0AAU8JJU7</accession>
<dbReference type="RefSeq" id="WP_354636011.1">
    <property type="nucleotide sequence ID" value="NZ_CP159837.1"/>
</dbReference>
<evidence type="ECO:0000313" key="1">
    <source>
        <dbReference type="EMBL" id="XCM39025.1"/>
    </source>
</evidence>
<proteinExistence type="predicted"/>
<reference evidence="1" key="1">
    <citation type="submission" date="2024-07" db="EMBL/GenBank/DDBJ databases">
        <authorList>
            <person name="Kim Y.J."/>
            <person name="Jeong J.Y."/>
        </authorList>
    </citation>
    <scope>NUCLEOTIDE SEQUENCE</scope>
    <source>
        <strain evidence="1">GIHE-MW2</strain>
    </source>
</reference>
<dbReference type="EMBL" id="CP159837">
    <property type="protein sequence ID" value="XCM39025.1"/>
    <property type="molecule type" value="Genomic_DNA"/>
</dbReference>
<organism evidence="1">
    <name type="scientific">Planktothricoides raciborskii GIHE-MW2</name>
    <dbReference type="NCBI Taxonomy" id="2792601"/>
    <lineage>
        <taxon>Bacteria</taxon>
        <taxon>Bacillati</taxon>
        <taxon>Cyanobacteriota</taxon>
        <taxon>Cyanophyceae</taxon>
        <taxon>Oscillatoriophycideae</taxon>
        <taxon>Oscillatoriales</taxon>
        <taxon>Oscillatoriaceae</taxon>
        <taxon>Planktothricoides</taxon>
    </lineage>
</organism>
<gene>
    <name evidence="1" type="ORF">ABWT76_001913</name>
</gene>
<name>A0AAU8JJU7_9CYAN</name>
<dbReference type="AlphaFoldDB" id="A0AAU8JJU7"/>
<protein>
    <submittedName>
        <fullName evidence="1">Uncharacterized protein</fullName>
    </submittedName>
</protein>